<evidence type="ECO:0000313" key="1">
    <source>
        <dbReference type="EMBL" id="QIW21190.1"/>
    </source>
</evidence>
<protein>
    <recommendedName>
        <fullName evidence="3">Head-tail adaptor protein</fullName>
    </recommendedName>
</protein>
<sequence>MSRRAFERLLIHRCSFIKKGVIIGKDAYNRNIYGDLPVHNVLCRFDTIRKRVVSNDKSVDIVEQNVLFVLPSQHIGDSMQVTNIKTSDGITIVSGVFDIEGKSPQYSRKRLHHFEFELKKVHTNG</sequence>
<evidence type="ECO:0008006" key="3">
    <source>
        <dbReference type="Google" id="ProtNLM"/>
    </source>
</evidence>
<accession>A0A6H0TML7</accession>
<evidence type="ECO:0000313" key="2">
    <source>
        <dbReference type="Proteomes" id="UP000501374"/>
    </source>
</evidence>
<proteinExistence type="predicted"/>
<dbReference type="AlphaFoldDB" id="A0A6H0TML7"/>
<dbReference type="Proteomes" id="UP000501374">
    <property type="component" value="Chromosome"/>
</dbReference>
<reference evidence="2" key="1">
    <citation type="submission" date="2019-02" db="EMBL/GenBank/DDBJ databases">
        <title>Structural and Functional analysis of Lanthipeptide from Bacillus thuringiensis serovar andalousiensis B23193.</title>
        <authorList>
            <person name="Andreeva J.V."/>
            <person name="Grigoreva A."/>
        </authorList>
    </citation>
    <scope>NUCLEOTIDE SEQUENCE [LARGE SCALE GENOMIC DNA]</scope>
    <source>
        <strain evidence="2">B23193</strain>
    </source>
</reference>
<dbReference type="EMBL" id="CP035727">
    <property type="protein sequence ID" value="QIW21190.1"/>
    <property type="molecule type" value="Genomic_DNA"/>
</dbReference>
<organism evidence="1 2">
    <name type="scientific">Bacillus thuringiensis serovar andalousiensis</name>
    <dbReference type="NCBI Taxonomy" id="257985"/>
    <lineage>
        <taxon>Bacteria</taxon>
        <taxon>Bacillati</taxon>
        <taxon>Bacillota</taxon>
        <taxon>Bacilli</taxon>
        <taxon>Bacillales</taxon>
        <taxon>Bacillaceae</taxon>
        <taxon>Bacillus</taxon>
        <taxon>Bacillus cereus group</taxon>
    </lineage>
</organism>
<name>A0A6H0TML7_BACTU</name>
<gene>
    <name evidence="1" type="ORF">EVG22_23370</name>
</gene>
<dbReference type="RefSeq" id="WP_172555050.1">
    <property type="nucleotide sequence ID" value="NZ_CP035727.2"/>
</dbReference>